<keyword evidence="5 6" id="KW-0411">Iron-sulfur</keyword>
<evidence type="ECO:0000256" key="5">
    <source>
        <dbReference type="ARBA" id="ARBA00023014"/>
    </source>
</evidence>
<protein>
    <submittedName>
        <fullName evidence="8">AmmeMemoRadiSam system radical SAM enzyme</fullName>
    </submittedName>
</protein>
<dbReference type="NCBIfam" id="TIGR04337">
    <property type="entry name" value="AmmeMemoSam_rS"/>
    <property type="match status" value="1"/>
</dbReference>
<evidence type="ECO:0000256" key="4">
    <source>
        <dbReference type="ARBA" id="ARBA00023004"/>
    </source>
</evidence>
<evidence type="ECO:0000256" key="2">
    <source>
        <dbReference type="ARBA" id="ARBA00022691"/>
    </source>
</evidence>
<dbReference type="PIRSF" id="PIRSF004869">
    <property type="entry name" value="PflX_prd"/>
    <property type="match status" value="1"/>
</dbReference>
<dbReference type="Pfam" id="PF04055">
    <property type="entry name" value="Radical_SAM"/>
    <property type="match status" value="1"/>
</dbReference>
<dbReference type="InterPro" id="IPR013785">
    <property type="entry name" value="Aldolase_TIM"/>
</dbReference>
<comment type="cofactor">
    <cofactor evidence="6">
        <name>[4Fe-4S] cluster</name>
        <dbReference type="ChEBI" id="CHEBI:49883"/>
    </cofactor>
    <text evidence="6">Binds 1 [4Fe-4S] cluster. The cluster is coordinated with 3 cysteines and an exchangeable S-adenosyl-L-methionine.</text>
</comment>
<keyword evidence="4 6" id="KW-0408">Iron</keyword>
<dbReference type="SFLD" id="SFLDS00029">
    <property type="entry name" value="Radical_SAM"/>
    <property type="match status" value="1"/>
</dbReference>
<dbReference type="PANTHER" id="PTHR30352:SF5">
    <property type="entry name" value="PYRUVATE FORMATE-LYASE 1-ACTIVATING ENZYME"/>
    <property type="match status" value="1"/>
</dbReference>
<evidence type="ECO:0000259" key="7">
    <source>
        <dbReference type="PROSITE" id="PS51918"/>
    </source>
</evidence>
<reference evidence="8 9" key="1">
    <citation type="journal article" date="2019" name="Nat. Microbiol.">
        <title>Wide diversity of methane and short-chain alkane metabolisms in uncultured archaea.</title>
        <authorList>
            <person name="Borrel G."/>
            <person name="Adam P.S."/>
            <person name="McKay L.J."/>
            <person name="Chen L.X."/>
            <person name="Sierra-Garcia I.N."/>
            <person name="Sieber C.M."/>
            <person name="Letourneur Q."/>
            <person name="Ghozlane A."/>
            <person name="Andersen G.L."/>
            <person name="Li W.J."/>
            <person name="Hallam S.J."/>
            <person name="Muyzer G."/>
            <person name="de Oliveira V.M."/>
            <person name="Inskeep W.P."/>
            <person name="Banfield J.F."/>
            <person name="Gribaldo S."/>
        </authorList>
    </citation>
    <scope>NUCLEOTIDE SEQUENCE [LARGE SCALE GENOMIC DNA]</scope>
    <source>
        <strain evidence="8">NM1a</strain>
    </source>
</reference>
<evidence type="ECO:0000256" key="3">
    <source>
        <dbReference type="ARBA" id="ARBA00022723"/>
    </source>
</evidence>
<dbReference type="CDD" id="cd01335">
    <property type="entry name" value="Radical_SAM"/>
    <property type="match status" value="1"/>
</dbReference>
<dbReference type="EMBL" id="RXIF01000006">
    <property type="protein sequence ID" value="RZN64462.1"/>
    <property type="molecule type" value="Genomic_DNA"/>
</dbReference>
<dbReference type="Proteomes" id="UP000317158">
    <property type="component" value="Unassembled WGS sequence"/>
</dbReference>
<comment type="caution">
    <text evidence="8">The sequence shown here is derived from an EMBL/GenBank/DDBJ whole genome shotgun (WGS) entry which is preliminary data.</text>
</comment>
<keyword evidence="3 6" id="KW-0479">Metal-binding</keyword>
<sequence>MKESMFYDVYGNKVQCNTCNHRCKIGINKRGICEVRENIDGRLYVLNYGLVSSINIDPIEKKPLYNFHPGSRVLSIGTVGCNFRCLHCQNYSISAAKIDDYPLEKLHPEDIVSLAKKYNTDGISWTYNEPTIWYEFTYDTSKIAKKDDLTVSYVTNGYITEEALKEISPYLDAANVDVKAFRDDFYRRVCHAKLEPVLTTCKLIKELGIHLEITYLVIPTFNDDEEEIKDFCRWVVELDPSIPVHFTAFYPQYKMLDVPPTPIETLNRAYEIGKDKGIEYVYLGNVHSDRDNTYCPNCGALLIKRSGFSILDNKIRDEKCPRCNFKINLII</sequence>
<dbReference type="PROSITE" id="PS51918">
    <property type="entry name" value="RADICAL_SAM"/>
    <property type="match status" value="1"/>
</dbReference>
<organism evidence="8 9">
    <name type="scientific">Methanoliparum thermophilum</name>
    <dbReference type="NCBI Taxonomy" id="2491083"/>
    <lineage>
        <taxon>Archaea</taxon>
        <taxon>Methanobacteriati</taxon>
        <taxon>Methanobacteriota</taxon>
        <taxon>Candidatus Methanoliparia</taxon>
        <taxon>Candidatus Methanoliparales</taxon>
        <taxon>Candidatus Methanoliparaceae</taxon>
        <taxon>Candidatus Methanoliparum</taxon>
    </lineage>
</organism>
<keyword evidence="2 6" id="KW-0949">S-adenosyl-L-methionine</keyword>
<dbReference type="InterPro" id="IPR016431">
    <property type="entry name" value="Pyrv-formate_lyase-activ_prd"/>
</dbReference>
<dbReference type="GO" id="GO:0003824">
    <property type="term" value="F:catalytic activity"/>
    <property type="evidence" value="ECO:0007669"/>
    <property type="project" value="InterPro"/>
</dbReference>
<dbReference type="InterPro" id="IPR027596">
    <property type="entry name" value="AmmeMemoSam_rS"/>
</dbReference>
<proteinExistence type="predicted"/>
<dbReference type="InterPro" id="IPR007197">
    <property type="entry name" value="rSAM"/>
</dbReference>
<dbReference type="GO" id="GO:0046872">
    <property type="term" value="F:metal ion binding"/>
    <property type="evidence" value="ECO:0007669"/>
    <property type="project" value="UniProtKB-KW"/>
</dbReference>
<feature type="binding site" evidence="6">
    <location>
        <position position="88"/>
    </location>
    <ligand>
        <name>[4Fe-4S] cluster</name>
        <dbReference type="ChEBI" id="CHEBI:49883"/>
        <note>4Fe-4S-S-AdoMet</note>
    </ligand>
</feature>
<dbReference type="AlphaFoldDB" id="A0A520KRN6"/>
<feature type="binding site" evidence="6">
    <location>
        <position position="81"/>
    </location>
    <ligand>
        <name>[4Fe-4S] cluster</name>
        <dbReference type="ChEBI" id="CHEBI:49883"/>
        <note>4Fe-4S-S-AdoMet</note>
    </ligand>
</feature>
<evidence type="ECO:0000256" key="1">
    <source>
        <dbReference type="ARBA" id="ARBA00022485"/>
    </source>
</evidence>
<dbReference type="SUPFAM" id="SSF102114">
    <property type="entry name" value="Radical SAM enzymes"/>
    <property type="match status" value="1"/>
</dbReference>
<dbReference type="InterPro" id="IPR058240">
    <property type="entry name" value="rSAM_sf"/>
</dbReference>
<dbReference type="PANTHER" id="PTHR30352">
    <property type="entry name" value="PYRUVATE FORMATE-LYASE-ACTIVATING ENZYME"/>
    <property type="match status" value="1"/>
</dbReference>
<dbReference type="InterPro" id="IPR006638">
    <property type="entry name" value="Elp3/MiaA/NifB-like_rSAM"/>
</dbReference>
<evidence type="ECO:0000313" key="9">
    <source>
        <dbReference type="Proteomes" id="UP000317158"/>
    </source>
</evidence>
<keyword evidence="1" id="KW-0004">4Fe-4S</keyword>
<evidence type="ECO:0000313" key="8">
    <source>
        <dbReference type="EMBL" id="RZN64462.1"/>
    </source>
</evidence>
<accession>A0A520KRN6</accession>
<feature type="binding site" evidence="6">
    <location>
        <position position="85"/>
    </location>
    <ligand>
        <name>[4Fe-4S] cluster</name>
        <dbReference type="ChEBI" id="CHEBI:49883"/>
        <note>4Fe-4S-S-AdoMet</note>
    </ligand>
</feature>
<gene>
    <name evidence="8" type="primary">amrS</name>
    <name evidence="8" type="ORF">EF806_03715</name>
</gene>
<dbReference type="Gene3D" id="3.20.20.70">
    <property type="entry name" value="Aldolase class I"/>
    <property type="match status" value="1"/>
</dbReference>
<dbReference type="SFLD" id="SFLDG01101">
    <property type="entry name" value="Uncharacterised_Radical_SAM_Su"/>
    <property type="match status" value="1"/>
</dbReference>
<dbReference type="GO" id="GO:0051539">
    <property type="term" value="F:4 iron, 4 sulfur cluster binding"/>
    <property type="evidence" value="ECO:0007669"/>
    <property type="project" value="UniProtKB-KW"/>
</dbReference>
<dbReference type="InterPro" id="IPR034457">
    <property type="entry name" value="Organic_radical-activating"/>
</dbReference>
<name>A0A520KRN6_METT2</name>
<dbReference type="SMART" id="SM00729">
    <property type="entry name" value="Elp3"/>
    <property type="match status" value="1"/>
</dbReference>
<evidence type="ECO:0000256" key="6">
    <source>
        <dbReference type="PIRSR" id="PIRSR004869-50"/>
    </source>
</evidence>
<feature type="domain" description="Radical SAM core" evidence="7">
    <location>
        <begin position="66"/>
        <end position="279"/>
    </location>
</feature>